<dbReference type="Proteomes" id="UP001062846">
    <property type="component" value="Chromosome 5"/>
</dbReference>
<comment type="caution">
    <text evidence="1">The sequence shown here is derived from an EMBL/GenBank/DDBJ whole genome shotgun (WGS) entry which is preliminary data.</text>
</comment>
<proteinExistence type="predicted"/>
<name>A0ACC0NQL8_RHOML</name>
<dbReference type="EMBL" id="CM046392">
    <property type="protein sequence ID" value="KAI8555286.1"/>
    <property type="molecule type" value="Genomic_DNA"/>
</dbReference>
<organism evidence="1 2">
    <name type="scientific">Rhododendron molle</name>
    <name type="common">Chinese azalea</name>
    <name type="synonym">Azalea mollis</name>
    <dbReference type="NCBI Taxonomy" id="49168"/>
    <lineage>
        <taxon>Eukaryota</taxon>
        <taxon>Viridiplantae</taxon>
        <taxon>Streptophyta</taxon>
        <taxon>Embryophyta</taxon>
        <taxon>Tracheophyta</taxon>
        <taxon>Spermatophyta</taxon>
        <taxon>Magnoliopsida</taxon>
        <taxon>eudicotyledons</taxon>
        <taxon>Gunneridae</taxon>
        <taxon>Pentapetalae</taxon>
        <taxon>asterids</taxon>
        <taxon>Ericales</taxon>
        <taxon>Ericaceae</taxon>
        <taxon>Ericoideae</taxon>
        <taxon>Rhodoreae</taxon>
        <taxon>Rhododendron</taxon>
    </lineage>
</organism>
<reference evidence="1" key="1">
    <citation type="submission" date="2022-02" db="EMBL/GenBank/DDBJ databases">
        <title>Plant Genome Project.</title>
        <authorList>
            <person name="Zhang R.-G."/>
        </authorList>
    </citation>
    <scope>NUCLEOTIDE SEQUENCE</scope>
    <source>
        <strain evidence="1">AT1</strain>
    </source>
</reference>
<protein>
    <submittedName>
        <fullName evidence="1">Uncharacterized protein</fullName>
    </submittedName>
</protein>
<evidence type="ECO:0000313" key="1">
    <source>
        <dbReference type="EMBL" id="KAI8555286.1"/>
    </source>
</evidence>
<sequence>MFLAKIVKHSGSSTQSPEHQTPALGPLLASQQSGVEQLVNEELRVVPRFQLKDYLHSRPMLSFCPGADLSQCDPVDRLLPVFSFRSLSALRNCSSSSSSSLSHLFCVLTTCKVEIVEKSESFLHKGLMLLWKDLTKKFAQLEKLLAALLLGGLVMGLSRNKVCNDEQARCNVLGSTYFAF</sequence>
<accession>A0ACC0NQL8</accession>
<keyword evidence="2" id="KW-1185">Reference proteome</keyword>
<evidence type="ECO:0000313" key="2">
    <source>
        <dbReference type="Proteomes" id="UP001062846"/>
    </source>
</evidence>
<gene>
    <name evidence="1" type="ORF">RHMOL_Rhmol05G0162900</name>
</gene>